<name>A0A4Z1KR27_9HELO</name>
<dbReference type="EMBL" id="PQXO01000228">
    <property type="protein sequence ID" value="TGO87402.1"/>
    <property type="molecule type" value="Genomic_DNA"/>
</dbReference>
<proteinExistence type="predicted"/>
<feature type="region of interest" description="Disordered" evidence="1">
    <location>
        <begin position="1"/>
        <end position="60"/>
    </location>
</feature>
<keyword evidence="3" id="KW-1185">Reference proteome</keyword>
<evidence type="ECO:0000256" key="1">
    <source>
        <dbReference type="SAM" id="MobiDB-lite"/>
    </source>
</evidence>
<feature type="compositionally biased region" description="Low complexity" evidence="1">
    <location>
        <begin position="103"/>
        <end position="116"/>
    </location>
</feature>
<reference evidence="2 3" key="1">
    <citation type="submission" date="2017-12" db="EMBL/GenBank/DDBJ databases">
        <title>Comparative genomics of Botrytis spp.</title>
        <authorList>
            <person name="Valero-Jimenez C.A."/>
            <person name="Tapia P."/>
            <person name="Veloso J."/>
            <person name="Silva-Moreno E."/>
            <person name="Staats M."/>
            <person name="Valdes J.H."/>
            <person name="Van Kan J.A.L."/>
        </authorList>
    </citation>
    <scope>NUCLEOTIDE SEQUENCE [LARGE SCALE GENOMIC DNA]</scope>
    <source>
        <strain evidence="2 3">MUCL3349</strain>
    </source>
</reference>
<evidence type="ECO:0000313" key="2">
    <source>
        <dbReference type="EMBL" id="TGO87402.1"/>
    </source>
</evidence>
<gene>
    <name evidence="2" type="ORF">BPOR_0228g00040</name>
</gene>
<organism evidence="2 3">
    <name type="scientific">Botrytis porri</name>
    <dbReference type="NCBI Taxonomy" id="87229"/>
    <lineage>
        <taxon>Eukaryota</taxon>
        <taxon>Fungi</taxon>
        <taxon>Dikarya</taxon>
        <taxon>Ascomycota</taxon>
        <taxon>Pezizomycotina</taxon>
        <taxon>Leotiomycetes</taxon>
        <taxon>Helotiales</taxon>
        <taxon>Sclerotiniaceae</taxon>
        <taxon>Botrytis</taxon>
    </lineage>
</organism>
<feature type="compositionally biased region" description="Polar residues" evidence="1">
    <location>
        <begin position="82"/>
        <end position="95"/>
    </location>
</feature>
<dbReference type="AlphaFoldDB" id="A0A4Z1KR27"/>
<accession>A0A4Z1KR27</accession>
<feature type="compositionally biased region" description="Polar residues" evidence="1">
    <location>
        <begin position="446"/>
        <end position="455"/>
    </location>
</feature>
<feature type="compositionally biased region" description="Polar residues" evidence="1">
    <location>
        <begin position="426"/>
        <end position="435"/>
    </location>
</feature>
<feature type="compositionally biased region" description="Polar residues" evidence="1">
    <location>
        <begin position="117"/>
        <end position="132"/>
    </location>
</feature>
<sequence length="455" mass="51808">MSYHRIKKEKEEQTQYGVSRQEPPPSNRSSNTQRNTDARAYQQPINDRRPTPLDSVYEGQMEAGEGFGWNRSEVTEMKYDPNWSQPSTGAYNTPSIDYGETSQQQQGDYLPQQLEQFDTSQTQSLASTSPHTYGSFAPEGSHFSHGSSAYSGNRLNGTRQPTDEAASPGLPVMMEELNHPQMDLMEGKIPYGFPDVWIPGTVYANNRWVSTPTTGEPDYGYLPMAKNPMKEFWQGVATDQEEEWFCRRWDYVDFLRLVYLTVTLNVVTIFNNASRSTQNRPPGFFTALGNRNKQVDVPLLRQFFQILNNQENPNRNDPLIRVIEWYKRKGMSLITTKRVLNGIPEAIYENFGLTFQQCNAQKWYFRFDSSHYLMAFQNHDGDINWRLLGPSGEDPKPVPGGSIPRPLAYDSLGPFPGLAHKPQAQPPVNQQSQSFVHEPAPPLEYQQPQPSGSQT</sequence>
<comment type="caution">
    <text evidence="2">The sequence shown here is derived from an EMBL/GenBank/DDBJ whole genome shotgun (WGS) entry which is preliminary data.</text>
</comment>
<feature type="region of interest" description="Disordered" evidence="1">
    <location>
        <begin position="79"/>
        <end position="167"/>
    </location>
</feature>
<feature type="region of interest" description="Disordered" evidence="1">
    <location>
        <begin position="390"/>
        <end position="455"/>
    </location>
</feature>
<dbReference type="Proteomes" id="UP000297280">
    <property type="component" value="Unassembled WGS sequence"/>
</dbReference>
<evidence type="ECO:0000313" key="3">
    <source>
        <dbReference type="Proteomes" id="UP000297280"/>
    </source>
</evidence>
<feature type="compositionally biased region" description="Polar residues" evidence="1">
    <location>
        <begin position="144"/>
        <end position="160"/>
    </location>
</feature>
<protein>
    <submittedName>
        <fullName evidence="2">Uncharacterized protein</fullName>
    </submittedName>
</protein>